<evidence type="ECO:0000256" key="1">
    <source>
        <dbReference type="ARBA" id="ARBA00004651"/>
    </source>
</evidence>
<dbReference type="EMBL" id="BAAANO010000004">
    <property type="protein sequence ID" value="GAA1999427.1"/>
    <property type="molecule type" value="Genomic_DNA"/>
</dbReference>
<feature type="transmembrane region" description="Helical" evidence="7">
    <location>
        <begin position="656"/>
        <end position="677"/>
    </location>
</feature>
<evidence type="ECO:0000256" key="6">
    <source>
        <dbReference type="SAM" id="MobiDB-lite"/>
    </source>
</evidence>
<dbReference type="SUPFAM" id="SSF82866">
    <property type="entry name" value="Multidrug efflux transporter AcrB transmembrane domain"/>
    <property type="match status" value="2"/>
</dbReference>
<feature type="domain" description="SSD" evidence="8">
    <location>
        <begin position="204"/>
        <end position="333"/>
    </location>
</feature>
<proteinExistence type="predicted"/>
<feature type="region of interest" description="Disordered" evidence="6">
    <location>
        <begin position="921"/>
        <end position="953"/>
    </location>
</feature>
<evidence type="ECO:0000256" key="4">
    <source>
        <dbReference type="ARBA" id="ARBA00022989"/>
    </source>
</evidence>
<dbReference type="Gene3D" id="1.20.1640.10">
    <property type="entry name" value="Multidrug efflux transporter AcrB transmembrane domain"/>
    <property type="match status" value="2"/>
</dbReference>
<dbReference type="RefSeq" id="WP_344306456.1">
    <property type="nucleotide sequence ID" value="NZ_BAAANO010000004.1"/>
</dbReference>
<dbReference type="PROSITE" id="PS50156">
    <property type="entry name" value="SSD"/>
    <property type="match status" value="1"/>
</dbReference>
<dbReference type="InterPro" id="IPR050545">
    <property type="entry name" value="Mycobact_MmpL"/>
</dbReference>
<comment type="subcellular location">
    <subcellularLocation>
        <location evidence="1">Cell membrane</location>
        <topology evidence="1">Multi-pass membrane protein</topology>
    </subcellularLocation>
</comment>
<name>A0ABN2T5R9_9MICO</name>
<feature type="transmembrane region" description="Helical" evidence="7">
    <location>
        <begin position="276"/>
        <end position="299"/>
    </location>
</feature>
<feature type="transmembrane region" description="Helical" evidence="7">
    <location>
        <begin position="389"/>
        <end position="408"/>
    </location>
</feature>
<dbReference type="CDD" id="cd00267">
    <property type="entry name" value="ABC_ATPase"/>
    <property type="match status" value="1"/>
</dbReference>
<dbReference type="PANTHER" id="PTHR33406">
    <property type="entry name" value="MEMBRANE PROTEIN MJ1562-RELATED"/>
    <property type="match status" value="1"/>
</dbReference>
<dbReference type="InterPro" id="IPR000731">
    <property type="entry name" value="SSD"/>
</dbReference>
<protein>
    <submittedName>
        <fullName evidence="9">MMPL family transporter</fullName>
    </submittedName>
</protein>
<evidence type="ECO:0000256" key="3">
    <source>
        <dbReference type="ARBA" id="ARBA00022692"/>
    </source>
</evidence>
<keyword evidence="4 7" id="KW-1133">Transmembrane helix</keyword>
<keyword evidence="10" id="KW-1185">Reference proteome</keyword>
<gene>
    <name evidence="9" type="ORF">GCM10009755_03720</name>
</gene>
<feature type="transmembrane region" description="Helical" evidence="7">
    <location>
        <begin position="206"/>
        <end position="231"/>
    </location>
</feature>
<reference evidence="9 10" key="1">
    <citation type="journal article" date="2019" name="Int. J. Syst. Evol. Microbiol.">
        <title>The Global Catalogue of Microorganisms (GCM) 10K type strain sequencing project: providing services to taxonomists for standard genome sequencing and annotation.</title>
        <authorList>
            <consortium name="The Broad Institute Genomics Platform"/>
            <consortium name="The Broad Institute Genome Sequencing Center for Infectious Disease"/>
            <person name="Wu L."/>
            <person name="Ma J."/>
        </authorList>
    </citation>
    <scope>NUCLEOTIDE SEQUENCE [LARGE SCALE GENOMIC DNA]</scope>
    <source>
        <strain evidence="9 10">JCM 14546</strain>
    </source>
</reference>
<comment type="caution">
    <text evidence="9">The sequence shown here is derived from an EMBL/GenBank/DDBJ whole genome shotgun (WGS) entry which is preliminary data.</text>
</comment>
<feature type="transmembrane region" description="Helical" evidence="7">
    <location>
        <begin position="20"/>
        <end position="38"/>
    </location>
</feature>
<evidence type="ECO:0000313" key="9">
    <source>
        <dbReference type="EMBL" id="GAA1999427.1"/>
    </source>
</evidence>
<feature type="transmembrane region" description="Helical" evidence="7">
    <location>
        <begin position="614"/>
        <end position="635"/>
    </location>
</feature>
<keyword evidence="2" id="KW-1003">Cell membrane</keyword>
<evidence type="ECO:0000313" key="10">
    <source>
        <dbReference type="Proteomes" id="UP001500755"/>
    </source>
</evidence>
<keyword evidence="5 7" id="KW-0472">Membrane</keyword>
<accession>A0ABN2T5R9</accession>
<organism evidence="9 10">
    <name type="scientific">Brevibacterium samyangense</name>
    <dbReference type="NCBI Taxonomy" id="366888"/>
    <lineage>
        <taxon>Bacteria</taxon>
        <taxon>Bacillati</taxon>
        <taxon>Actinomycetota</taxon>
        <taxon>Actinomycetes</taxon>
        <taxon>Micrococcales</taxon>
        <taxon>Brevibacteriaceae</taxon>
        <taxon>Brevibacterium</taxon>
    </lineage>
</organism>
<feature type="transmembrane region" description="Helical" evidence="7">
    <location>
        <begin position="305"/>
        <end position="334"/>
    </location>
</feature>
<feature type="transmembrane region" description="Helical" evidence="7">
    <location>
        <begin position="237"/>
        <end position="255"/>
    </location>
</feature>
<evidence type="ECO:0000256" key="2">
    <source>
        <dbReference type="ARBA" id="ARBA00022475"/>
    </source>
</evidence>
<feature type="transmembrane region" description="Helical" evidence="7">
    <location>
        <begin position="577"/>
        <end position="594"/>
    </location>
</feature>
<feature type="compositionally biased region" description="Low complexity" evidence="6">
    <location>
        <begin position="921"/>
        <end position="932"/>
    </location>
</feature>
<keyword evidence="3 7" id="KW-0812">Transmembrane</keyword>
<dbReference type="Pfam" id="PF03176">
    <property type="entry name" value="MMPL"/>
    <property type="match status" value="2"/>
</dbReference>
<dbReference type="PANTHER" id="PTHR33406:SF13">
    <property type="entry name" value="MEMBRANE PROTEIN YDFJ"/>
    <property type="match status" value="1"/>
</dbReference>
<dbReference type="Proteomes" id="UP001500755">
    <property type="component" value="Unassembled WGS sequence"/>
</dbReference>
<feature type="transmembrane region" description="Helical" evidence="7">
    <location>
        <begin position="179"/>
        <end position="199"/>
    </location>
</feature>
<feature type="transmembrane region" description="Helical" evidence="7">
    <location>
        <begin position="546"/>
        <end position="565"/>
    </location>
</feature>
<evidence type="ECO:0000259" key="8">
    <source>
        <dbReference type="PROSITE" id="PS50156"/>
    </source>
</evidence>
<evidence type="ECO:0000256" key="7">
    <source>
        <dbReference type="SAM" id="Phobius"/>
    </source>
</evidence>
<sequence>MSSFLYELGRTAFRKRWTFIGIWLAVLVLFGALGGLLMKPFDDNFTLPGSEGQEAMDSLSLTFPQVSGSSASIIVVAAEGDDVTAAPYRGVIEDTVDELEEYDHVSAVTSPFSEMVSGNLSDDDRAAIINVQYDLATADLPDTVAPDLQDAADAMLAELPAGTEISPGGDIFQVTGVHISWVEAVGVLIAFIVLFFTFGSMLAAGIPLVTAIVGVGIGMTLILLSTAVATVNSTTPMLALMLGLAVGIDYALFIVSRARQIMTEGHDAEEAVARAVATSGSAVVFAGVTVIIALVGLGVAEIPFLTVMGVAAAVTVAIAVMLALTMLPALLGLMGERLRPKAKRTRTKAAEAPAPEAQAAGSAAAAPAAAKPSLAQRFFGGWEAIATKVPALTVVIIVVGLGLFAFPASRLELALPNNGSAEEGSPARETYDLTAEYFGPGFNGPLVMTVDILNSSDPLGDMDKVKEDVLDVDGVKTVLLATPNENADTGIVQIVPEFAPDDPRTTEVVHELRDLEQHFSDDYGFSTAVTGNTAMAIDVSSQLGKALLPFGIFVVGLSFVLLMMVFRSVAVPIKATVGYLLSVVTAFGAVVLVFQDGFLADAIGIEQTGPLISFLPIILMGILFGLAMDYEVFLVSGMREAYVHGADAKTAIRRGFTNSANVVTAAAVIMFSVFFAFVPTGEAIIKSIALALAVGIFVDAFIVRMTLVPAVMALLGDKAWWLPKWLDRVMPHFDVEGEGLFHQVALKDWPEPNSPYVVYGEGMGLHTASRAVFENVDVAVKPGEALAVTGRGAGALLLALTGRAGLDSGELKIGEYVMPEQAVKVRLRTPLVMLNPKEDELAVPESVLRDLAANPPELLVIDHADQPRTHEVADLVKDLVAAALDAGSAVVLGLTTEDADWMLPPGTPYSLLDLDSRAESAGSARARSAESGNTEDVPTQPLAAPLTTLGGQH</sequence>
<dbReference type="InterPro" id="IPR004869">
    <property type="entry name" value="MMPL_dom"/>
</dbReference>
<evidence type="ECO:0000256" key="5">
    <source>
        <dbReference type="ARBA" id="ARBA00023136"/>
    </source>
</evidence>